<dbReference type="SUPFAM" id="SSF103473">
    <property type="entry name" value="MFS general substrate transporter"/>
    <property type="match status" value="1"/>
</dbReference>
<reference evidence="8 9" key="1">
    <citation type="journal article" date="2020" name="bioRxiv">
        <title>Whole genome comparisons of ergot fungi reveals the divergence and evolution of species within the genus Claviceps are the result of varying mechanisms driving genome evolution and host range expansion.</title>
        <authorList>
            <person name="Wyka S.A."/>
            <person name="Mondo S.J."/>
            <person name="Liu M."/>
            <person name="Dettman J."/>
            <person name="Nalam V."/>
            <person name="Broders K.D."/>
        </authorList>
    </citation>
    <scope>NUCLEOTIDE SEQUENCE [LARGE SCALE GENOMIC DNA]</scope>
    <source>
        <strain evidence="8 9">Clav52</strain>
    </source>
</reference>
<comment type="caution">
    <text evidence="8">The sequence shown here is derived from an EMBL/GenBank/DDBJ whole genome shotgun (WGS) entry which is preliminary data.</text>
</comment>
<dbReference type="EMBL" id="SRRH01000260">
    <property type="protein sequence ID" value="KAG6292917.1"/>
    <property type="molecule type" value="Genomic_DNA"/>
</dbReference>
<feature type="transmembrane region" description="Helical" evidence="7">
    <location>
        <begin position="46"/>
        <end position="66"/>
    </location>
</feature>
<dbReference type="InterPro" id="IPR009311">
    <property type="entry name" value="IFI6/IFI27-like"/>
</dbReference>
<evidence type="ECO:0000256" key="6">
    <source>
        <dbReference type="SAM" id="MobiDB-lite"/>
    </source>
</evidence>
<comment type="similarity">
    <text evidence="2">Belongs to the IFI6/IFI27 family.</text>
</comment>
<dbReference type="Gene3D" id="6.10.110.10">
    <property type="match status" value="1"/>
</dbReference>
<comment type="subcellular location">
    <subcellularLocation>
        <location evidence="1">Membrane</location>
        <topology evidence="1">Multi-pass membrane protein</topology>
    </subcellularLocation>
</comment>
<keyword evidence="9" id="KW-1185">Reference proteome</keyword>
<dbReference type="GO" id="GO:0016020">
    <property type="term" value="C:membrane"/>
    <property type="evidence" value="ECO:0007669"/>
    <property type="project" value="UniProtKB-SubCell"/>
</dbReference>
<evidence type="ECO:0000256" key="7">
    <source>
        <dbReference type="SAM" id="Phobius"/>
    </source>
</evidence>
<keyword evidence="5 7" id="KW-0472">Membrane</keyword>
<protein>
    <submittedName>
        <fullName evidence="8">Uncharacterized protein</fullName>
    </submittedName>
</protein>
<evidence type="ECO:0000256" key="1">
    <source>
        <dbReference type="ARBA" id="ARBA00004141"/>
    </source>
</evidence>
<keyword evidence="4 7" id="KW-1133">Transmembrane helix</keyword>
<evidence type="ECO:0000313" key="9">
    <source>
        <dbReference type="Proteomes" id="UP000707071"/>
    </source>
</evidence>
<feature type="transmembrane region" description="Helical" evidence="7">
    <location>
        <begin position="12"/>
        <end position="34"/>
    </location>
</feature>
<sequence>MSSREEKALTAALVGTGGLVAVPGLIAAPMLGLLGFGSLGPGAGTVAALIQSLIGNITAASLFAMLQSAGMGGAGALALGTLLSGFGIGIAGIVGITGLGLVGLALYKFLKAFFRRKRDEDGADEDEGNDDAKDGDKDSCDAEWIEAGRL</sequence>
<dbReference type="InterPro" id="IPR036259">
    <property type="entry name" value="MFS_trans_sf"/>
</dbReference>
<evidence type="ECO:0000256" key="3">
    <source>
        <dbReference type="ARBA" id="ARBA00022692"/>
    </source>
</evidence>
<dbReference type="Proteomes" id="UP000707071">
    <property type="component" value="Unassembled WGS sequence"/>
</dbReference>
<dbReference type="PANTHER" id="PTHR16932:SF18">
    <property type="entry name" value="INTERFERON, ALPHA-INDUCIBLE PROTEIN 27-LIKE 2"/>
    <property type="match status" value="1"/>
</dbReference>
<dbReference type="AlphaFoldDB" id="A0A9P7QER1"/>
<evidence type="ECO:0000313" key="8">
    <source>
        <dbReference type="EMBL" id="KAG6292917.1"/>
    </source>
</evidence>
<evidence type="ECO:0000256" key="4">
    <source>
        <dbReference type="ARBA" id="ARBA00022989"/>
    </source>
</evidence>
<keyword evidence="3 7" id="KW-0812">Transmembrane</keyword>
<evidence type="ECO:0000256" key="5">
    <source>
        <dbReference type="ARBA" id="ARBA00023136"/>
    </source>
</evidence>
<feature type="region of interest" description="Disordered" evidence="6">
    <location>
        <begin position="119"/>
        <end position="139"/>
    </location>
</feature>
<name>A0A9P7QER1_9HYPO</name>
<feature type="transmembrane region" description="Helical" evidence="7">
    <location>
        <begin position="86"/>
        <end position="107"/>
    </location>
</feature>
<proteinExistence type="inferred from homology"/>
<accession>A0A9P7QER1</accession>
<feature type="compositionally biased region" description="Basic and acidic residues" evidence="6">
    <location>
        <begin position="130"/>
        <end position="139"/>
    </location>
</feature>
<dbReference type="PANTHER" id="PTHR16932">
    <property type="entry name" value="INTERFERON ALPHA-INDUCIBLE PROTEIN 27"/>
    <property type="match status" value="1"/>
</dbReference>
<organism evidence="8 9">
    <name type="scientific">Claviceps aff. purpurea</name>
    <dbReference type="NCBI Taxonomy" id="1967640"/>
    <lineage>
        <taxon>Eukaryota</taxon>
        <taxon>Fungi</taxon>
        <taxon>Dikarya</taxon>
        <taxon>Ascomycota</taxon>
        <taxon>Pezizomycotina</taxon>
        <taxon>Sordariomycetes</taxon>
        <taxon>Hypocreomycetidae</taxon>
        <taxon>Hypocreales</taxon>
        <taxon>Clavicipitaceae</taxon>
        <taxon>Claviceps</taxon>
    </lineage>
</organism>
<dbReference type="InterPro" id="IPR038213">
    <property type="entry name" value="IFI6/IFI27-like_sf"/>
</dbReference>
<evidence type="ECO:0000256" key="2">
    <source>
        <dbReference type="ARBA" id="ARBA00007262"/>
    </source>
</evidence>
<gene>
    <name evidence="8" type="ORF">E4U09_003232</name>
</gene>